<sequence>MSDTTDPTAQAAAGHDPRLYNQALAPARQDWNAYNIFAFWMADVHSVGGYVFAASLFSLGLASWQVLISLLVGILVVQCLANAMARPSQRAGVPFPVVCRMAFGTAGANLPAVIRGIIAVVRYGIQTWLASNALTLVMLRWWPGLEALSQNSVLGLSTLGWLSFCLMWAVQALVFWRGMGAIRRFNDLAGPLVYAVMFLLAAWIVWRAGPENISFTLGSKDLSGVDALWQMVVAAALVAGYFAGPTLNFGDFARYCKSERSVRSGNFWGLPVNFLVFSIITVVVVSGTPAVFGEMLTDPVETVSRIDSATAAALGVLTVLAATVGINIVANFVSPAFDFSHVAPSKISWRAGGMIAAVGSVLLTPWNLFNNPVLIHYTVDVLAALIGPIYGIVLMDFYRLRRQQIDTRALYDGSPGSTYHYTGGTNPEAVKALLVAGVVSVIISMAPLGDLSHFSVFIGGGLAAISYALFSGYWLGDAVASRRGASQAATESSR</sequence>
<keyword evidence="5 6" id="KW-0472">Membrane</keyword>
<evidence type="ECO:0000313" key="8">
    <source>
        <dbReference type="Proteomes" id="UP000281975"/>
    </source>
</evidence>
<dbReference type="PANTHER" id="PTHR30618:SF6">
    <property type="entry name" value="NCS1 FAMILY NUCLEOBASE:CATION SYMPORTER-1"/>
    <property type="match status" value="1"/>
</dbReference>
<gene>
    <name evidence="7" type="ORF">C7446_0313</name>
</gene>
<name>A0A420X0X0_9GAMM</name>
<comment type="similarity">
    <text evidence="2">Belongs to the purine-cytosine permease (2.A.39) family.</text>
</comment>
<evidence type="ECO:0000256" key="4">
    <source>
        <dbReference type="ARBA" id="ARBA00022989"/>
    </source>
</evidence>
<comment type="caution">
    <text evidence="7">The sequence shown here is derived from an EMBL/GenBank/DDBJ whole genome shotgun (WGS) entry which is preliminary data.</text>
</comment>
<keyword evidence="4 6" id="KW-1133">Transmembrane helix</keyword>
<dbReference type="RefSeq" id="WP_121170616.1">
    <property type="nucleotide sequence ID" value="NZ_RBIN01000001.1"/>
</dbReference>
<feature type="transmembrane region" description="Helical" evidence="6">
    <location>
        <begin position="312"/>
        <end position="337"/>
    </location>
</feature>
<keyword evidence="8" id="KW-1185">Reference proteome</keyword>
<proteinExistence type="inferred from homology"/>
<feature type="transmembrane region" description="Helical" evidence="6">
    <location>
        <begin position="50"/>
        <end position="80"/>
    </location>
</feature>
<feature type="transmembrane region" description="Helical" evidence="6">
    <location>
        <begin position="349"/>
        <end position="368"/>
    </location>
</feature>
<organism evidence="7 8">
    <name type="scientific">Kushneria sinocarnis</name>
    <dbReference type="NCBI Taxonomy" id="595502"/>
    <lineage>
        <taxon>Bacteria</taxon>
        <taxon>Pseudomonadati</taxon>
        <taxon>Pseudomonadota</taxon>
        <taxon>Gammaproteobacteria</taxon>
        <taxon>Oceanospirillales</taxon>
        <taxon>Halomonadaceae</taxon>
        <taxon>Kushneria</taxon>
    </lineage>
</organism>
<dbReference type="GO" id="GO:0005886">
    <property type="term" value="C:plasma membrane"/>
    <property type="evidence" value="ECO:0007669"/>
    <property type="project" value="TreeGrafter"/>
</dbReference>
<keyword evidence="3 6" id="KW-0812">Transmembrane</keyword>
<feature type="transmembrane region" description="Helical" evidence="6">
    <location>
        <begin position="454"/>
        <end position="475"/>
    </location>
</feature>
<dbReference type="OrthoDB" id="9780088at2"/>
<evidence type="ECO:0000256" key="5">
    <source>
        <dbReference type="ARBA" id="ARBA00023136"/>
    </source>
</evidence>
<dbReference type="CDD" id="cd11555">
    <property type="entry name" value="SLC-NCS1sbd_u1"/>
    <property type="match status" value="1"/>
</dbReference>
<feature type="transmembrane region" description="Helical" evidence="6">
    <location>
        <begin position="374"/>
        <end position="398"/>
    </location>
</feature>
<feature type="transmembrane region" description="Helical" evidence="6">
    <location>
        <begin position="429"/>
        <end position="448"/>
    </location>
</feature>
<dbReference type="InterPro" id="IPR045225">
    <property type="entry name" value="Uracil/uridine/allantoin_perm"/>
</dbReference>
<evidence type="ECO:0000256" key="3">
    <source>
        <dbReference type="ARBA" id="ARBA00022692"/>
    </source>
</evidence>
<feature type="transmembrane region" description="Helical" evidence="6">
    <location>
        <begin position="270"/>
        <end position="292"/>
    </location>
</feature>
<dbReference type="Gene3D" id="1.10.4160.10">
    <property type="entry name" value="Hydantoin permease"/>
    <property type="match status" value="1"/>
</dbReference>
<accession>A0A420X0X0</accession>
<dbReference type="Proteomes" id="UP000281975">
    <property type="component" value="Unassembled WGS sequence"/>
</dbReference>
<protein>
    <submittedName>
        <fullName evidence="7">NCS1 family nucleobase:cation symporter-1</fullName>
    </submittedName>
</protein>
<comment type="subcellular location">
    <subcellularLocation>
        <location evidence="1">Membrane</location>
        <topology evidence="1">Multi-pass membrane protein</topology>
    </subcellularLocation>
</comment>
<feature type="transmembrane region" description="Helical" evidence="6">
    <location>
        <begin position="154"/>
        <end position="176"/>
    </location>
</feature>
<feature type="transmembrane region" description="Helical" evidence="6">
    <location>
        <begin position="228"/>
        <end position="249"/>
    </location>
</feature>
<evidence type="ECO:0000313" key="7">
    <source>
        <dbReference type="EMBL" id="RKR07501.1"/>
    </source>
</evidence>
<dbReference type="InterPro" id="IPR001248">
    <property type="entry name" value="Pur-cyt_permease"/>
</dbReference>
<evidence type="ECO:0000256" key="6">
    <source>
        <dbReference type="SAM" id="Phobius"/>
    </source>
</evidence>
<reference evidence="7 8" key="1">
    <citation type="submission" date="2018-10" db="EMBL/GenBank/DDBJ databases">
        <title>Genomic Encyclopedia of Type Strains, Phase IV (KMG-IV): sequencing the most valuable type-strain genomes for metagenomic binning, comparative biology and taxonomic classification.</title>
        <authorList>
            <person name="Goeker M."/>
        </authorList>
    </citation>
    <scope>NUCLEOTIDE SEQUENCE [LARGE SCALE GENOMIC DNA]</scope>
    <source>
        <strain evidence="7 8">DSM 23229</strain>
    </source>
</reference>
<feature type="transmembrane region" description="Helical" evidence="6">
    <location>
        <begin position="188"/>
        <end position="208"/>
    </location>
</feature>
<dbReference type="GO" id="GO:0015205">
    <property type="term" value="F:nucleobase transmembrane transporter activity"/>
    <property type="evidence" value="ECO:0007669"/>
    <property type="project" value="TreeGrafter"/>
</dbReference>
<dbReference type="Pfam" id="PF02133">
    <property type="entry name" value="Transp_cyt_pur"/>
    <property type="match status" value="1"/>
</dbReference>
<evidence type="ECO:0000256" key="1">
    <source>
        <dbReference type="ARBA" id="ARBA00004141"/>
    </source>
</evidence>
<dbReference type="EMBL" id="RBIN01000001">
    <property type="protein sequence ID" value="RKR07501.1"/>
    <property type="molecule type" value="Genomic_DNA"/>
</dbReference>
<dbReference type="AlphaFoldDB" id="A0A420X0X0"/>
<dbReference type="PANTHER" id="PTHR30618">
    <property type="entry name" value="NCS1 FAMILY PURINE/PYRIMIDINE TRANSPORTER"/>
    <property type="match status" value="1"/>
</dbReference>
<evidence type="ECO:0000256" key="2">
    <source>
        <dbReference type="ARBA" id="ARBA00008974"/>
    </source>
</evidence>